<evidence type="ECO:0000313" key="2">
    <source>
        <dbReference type="EMBL" id="MFC7751091.1"/>
    </source>
</evidence>
<dbReference type="GO" id="GO:0008168">
    <property type="term" value="F:methyltransferase activity"/>
    <property type="evidence" value="ECO:0007669"/>
    <property type="project" value="UniProtKB-KW"/>
</dbReference>
<keyword evidence="2" id="KW-0808">Transferase</keyword>
<proteinExistence type="predicted"/>
<keyword evidence="3" id="KW-1185">Reference proteome</keyword>
<dbReference type="Proteomes" id="UP001596528">
    <property type="component" value="Unassembled WGS sequence"/>
</dbReference>
<keyword evidence="2" id="KW-0489">Methyltransferase</keyword>
<dbReference type="Gene3D" id="3.40.50.150">
    <property type="entry name" value="Vaccinia Virus protein VP39"/>
    <property type="match status" value="1"/>
</dbReference>
<protein>
    <submittedName>
        <fullName evidence="2">Methyltransferase domain-containing protein</fullName>
    </submittedName>
</protein>
<dbReference type="GO" id="GO:0032259">
    <property type="term" value="P:methylation"/>
    <property type="evidence" value="ECO:0007669"/>
    <property type="project" value="UniProtKB-KW"/>
</dbReference>
<dbReference type="PANTHER" id="PTHR43861:SF5">
    <property type="entry name" value="BLL5978 PROTEIN"/>
    <property type="match status" value="1"/>
</dbReference>
<dbReference type="Pfam" id="PF08484">
    <property type="entry name" value="Methyltransf_14"/>
    <property type="match status" value="1"/>
</dbReference>
<accession>A0ABW2V792</accession>
<dbReference type="InterPro" id="IPR029063">
    <property type="entry name" value="SAM-dependent_MTases_sf"/>
</dbReference>
<sequence>MRKPGAEPWVHLPQMPLTEEMRRPGDPAASYLADIDVYVCGDCGVSQTVGSLEMGDYYADYGYTVGSSRLASRFMERLAAALRRRYGLADGFKTIEIGSGDGTQLACFKRHGADVYGVEPSAVLCRESRTRGVPVLEALFGPGTVDRLPEPFREADVLLMTYTFDHLPDPADALAAARRTLHPRRGLLVLEVHDLEQIVRRREYCLFEHEHYTYWTAATLKAALARSGFRLLTAKLLPERDRRGNSLLVVASPFSAGYQPEDDADGEPPAIDYAAFQQEMRRGIDALDAFVETEAAAGRRIAGYGAGGRGVMTMAAMRSAGRLAYVCDANPGLHGRIAPKSGVPVAGVDRLATDPVDTLLVFSYGYMEEIAETVARLPNAPGRIVSMLDVLK</sequence>
<gene>
    <name evidence="2" type="ORF">ACFQWB_14295</name>
</gene>
<dbReference type="Pfam" id="PF13489">
    <property type="entry name" value="Methyltransf_23"/>
    <property type="match status" value="1"/>
</dbReference>
<evidence type="ECO:0000313" key="3">
    <source>
        <dbReference type="Proteomes" id="UP001596528"/>
    </source>
</evidence>
<evidence type="ECO:0000259" key="1">
    <source>
        <dbReference type="Pfam" id="PF08484"/>
    </source>
</evidence>
<dbReference type="PANTHER" id="PTHR43861">
    <property type="entry name" value="TRANS-ACONITATE 2-METHYLTRANSFERASE-RELATED"/>
    <property type="match status" value="1"/>
</dbReference>
<dbReference type="Gene3D" id="3.40.50.720">
    <property type="entry name" value="NAD(P)-binding Rossmann-like Domain"/>
    <property type="match status" value="1"/>
</dbReference>
<dbReference type="SUPFAM" id="SSF53335">
    <property type="entry name" value="S-adenosyl-L-methionine-dependent methyltransferases"/>
    <property type="match status" value="1"/>
</dbReference>
<reference evidence="3" key="1">
    <citation type="journal article" date="2019" name="Int. J. Syst. Evol. Microbiol.">
        <title>The Global Catalogue of Microorganisms (GCM) 10K type strain sequencing project: providing services to taxonomists for standard genome sequencing and annotation.</title>
        <authorList>
            <consortium name="The Broad Institute Genomics Platform"/>
            <consortium name="The Broad Institute Genome Sequencing Center for Infectious Disease"/>
            <person name="Wu L."/>
            <person name="Ma J."/>
        </authorList>
    </citation>
    <scope>NUCLEOTIDE SEQUENCE [LARGE SCALE GENOMIC DNA]</scope>
    <source>
        <strain evidence="3">JCM 18657</strain>
    </source>
</reference>
<dbReference type="RefSeq" id="WP_138790609.1">
    <property type="nucleotide sequence ID" value="NZ_JBHTGQ010000035.1"/>
</dbReference>
<feature type="domain" description="C-methyltransferase" evidence="1">
    <location>
        <begin position="272"/>
        <end position="386"/>
    </location>
</feature>
<dbReference type="InterPro" id="IPR013691">
    <property type="entry name" value="MeTrfase_14"/>
</dbReference>
<comment type="caution">
    <text evidence="2">The sequence shown here is derived from an EMBL/GenBank/DDBJ whole genome shotgun (WGS) entry which is preliminary data.</text>
</comment>
<organism evidence="2 3">
    <name type="scientific">Paenibacillus thermoaerophilus</name>
    <dbReference type="NCBI Taxonomy" id="1215385"/>
    <lineage>
        <taxon>Bacteria</taxon>
        <taxon>Bacillati</taxon>
        <taxon>Bacillota</taxon>
        <taxon>Bacilli</taxon>
        <taxon>Bacillales</taxon>
        <taxon>Paenibacillaceae</taxon>
        <taxon>Paenibacillus</taxon>
    </lineage>
</organism>
<name>A0ABW2V792_9BACL</name>
<dbReference type="EMBL" id="JBHTGQ010000035">
    <property type="protein sequence ID" value="MFC7751091.1"/>
    <property type="molecule type" value="Genomic_DNA"/>
</dbReference>